<feature type="compositionally biased region" description="Basic residues" evidence="1">
    <location>
        <begin position="82"/>
        <end position="95"/>
    </location>
</feature>
<organism evidence="2 3">
    <name type="scientific">Gallus gallus</name>
    <name type="common">Chicken</name>
    <dbReference type="NCBI Taxonomy" id="9031"/>
    <lineage>
        <taxon>Eukaryota</taxon>
        <taxon>Metazoa</taxon>
        <taxon>Chordata</taxon>
        <taxon>Craniata</taxon>
        <taxon>Vertebrata</taxon>
        <taxon>Euteleostomi</taxon>
        <taxon>Archelosauria</taxon>
        <taxon>Archosauria</taxon>
        <taxon>Dinosauria</taxon>
        <taxon>Saurischia</taxon>
        <taxon>Theropoda</taxon>
        <taxon>Coelurosauria</taxon>
        <taxon>Aves</taxon>
        <taxon>Neognathae</taxon>
        <taxon>Galloanserae</taxon>
        <taxon>Galliformes</taxon>
        <taxon>Phasianidae</taxon>
        <taxon>Phasianinae</taxon>
        <taxon>Gallus</taxon>
    </lineage>
</organism>
<dbReference type="FunFam" id="1.20.5.190:FF:000055">
    <property type="entry name" value="Putative microtubule-associated protein futsch"/>
    <property type="match status" value="1"/>
</dbReference>
<dbReference type="CDD" id="cd23767">
    <property type="entry name" value="IQCD"/>
    <property type="match status" value="2"/>
</dbReference>
<evidence type="ECO:0000313" key="2">
    <source>
        <dbReference type="Ensembl" id="ENSGALP00010016252.1"/>
    </source>
</evidence>
<sequence length="102" mass="11794">REPTPLHPSRDSTLACPLYFSCYQLRRGLQEMNKASVKIQAAWRGYQVRRELDEMNKAAVKIQAAYRSHRTPGYPYATLQPKAHRARSQLSRHRTALSQQAQ</sequence>
<evidence type="ECO:0000256" key="1">
    <source>
        <dbReference type="SAM" id="MobiDB-lite"/>
    </source>
</evidence>
<protein>
    <submittedName>
        <fullName evidence="2">Uncharacterized protein</fullName>
    </submittedName>
</protein>
<feature type="region of interest" description="Disordered" evidence="1">
    <location>
        <begin position="71"/>
        <end position="102"/>
    </location>
</feature>
<proteinExistence type="predicted"/>
<reference evidence="2" key="2">
    <citation type="submission" date="2025-08" db="UniProtKB">
        <authorList>
            <consortium name="Ensembl"/>
        </authorList>
    </citation>
    <scope>IDENTIFICATION</scope>
    <source>
        <strain evidence="2">broiler</strain>
    </source>
</reference>
<keyword evidence="3" id="KW-1185">Reference proteome</keyword>
<dbReference type="AlphaFoldDB" id="A0A8V0YCP7"/>
<reference evidence="2" key="1">
    <citation type="submission" date="2020-11" db="EMBL/GenBank/DDBJ databases">
        <title>Gallus gallus (Chicken) genome, bGalGal1, GRCg7b, maternal haplotype autosomes + Z &amp; W.</title>
        <authorList>
            <person name="Warren W."/>
            <person name="Formenti G."/>
            <person name="Fedrigo O."/>
            <person name="Haase B."/>
            <person name="Mountcastle J."/>
            <person name="Balacco J."/>
            <person name="Tracey A."/>
            <person name="Schneider V."/>
            <person name="Okimoto R."/>
            <person name="Cheng H."/>
            <person name="Hawken R."/>
            <person name="Howe K."/>
            <person name="Jarvis E.D."/>
        </authorList>
    </citation>
    <scope>NUCLEOTIDE SEQUENCE [LARGE SCALE GENOMIC DNA]</scope>
    <source>
        <strain evidence="2">Broiler</strain>
    </source>
</reference>
<dbReference type="Ensembl" id="ENSGALT00010028359.1">
    <property type="protein sequence ID" value="ENSGALP00010016252.1"/>
    <property type="gene ID" value="ENSGALG00010011872.1"/>
</dbReference>
<dbReference type="GeneTree" id="ENSGT00990000211137"/>
<dbReference type="SUPFAM" id="SSF52540">
    <property type="entry name" value="P-loop containing nucleoside triphosphate hydrolases"/>
    <property type="match status" value="1"/>
</dbReference>
<evidence type="ECO:0000313" key="3">
    <source>
        <dbReference type="Proteomes" id="UP000000539"/>
    </source>
</evidence>
<dbReference type="PROSITE" id="PS50096">
    <property type="entry name" value="IQ"/>
    <property type="match status" value="1"/>
</dbReference>
<name>A0A8V0YCP7_CHICK</name>
<dbReference type="InterPro" id="IPR000048">
    <property type="entry name" value="IQ_motif_EF-hand-BS"/>
</dbReference>
<dbReference type="FunCoup" id="A0A8V0YCP7">
    <property type="interactions" value="4"/>
</dbReference>
<dbReference type="InterPro" id="IPR027417">
    <property type="entry name" value="P-loop_NTPase"/>
</dbReference>
<dbReference type="SMART" id="SM00015">
    <property type="entry name" value="IQ"/>
    <property type="match status" value="2"/>
</dbReference>
<reference evidence="2" key="3">
    <citation type="submission" date="2025-09" db="UniProtKB">
        <authorList>
            <consortium name="Ensembl"/>
        </authorList>
    </citation>
    <scope>IDENTIFICATION</scope>
    <source>
        <strain evidence="2">broiler</strain>
    </source>
</reference>
<dbReference type="Gene3D" id="1.20.5.190">
    <property type="match status" value="1"/>
</dbReference>
<dbReference type="Pfam" id="PF00612">
    <property type="entry name" value="IQ"/>
    <property type="match status" value="2"/>
</dbReference>
<dbReference type="Proteomes" id="UP000000539">
    <property type="component" value="Chromosome Z"/>
</dbReference>
<accession>A0A8V0YCP7</accession>